<dbReference type="CDD" id="cd05658">
    <property type="entry name" value="M18_DAP"/>
    <property type="match status" value="1"/>
</dbReference>
<evidence type="ECO:0000256" key="4">
    <source>
        <dbReference type="ARBA" id="ARBA00022670"/>
    </source>
</evidence>
<comment type="cofactor">
    <cofactor evidence="1 10">
        <name>Zn(2+)</name>
        <dbReference type="ChEBI" id="CHEBI:29105"/>
    </cofactor>
</comment>
<evidence type="ECO:0000256" key="1">
    <source>
        <dbReference type="ARBA" id="ARBA00001947"/>
    </source>
</evidence>
<keyword evidence="4 9" id="KW-0645">Protease</keyword>
<dbReference type="GO" id="GO:0004177">
    <property type="term" value="F:aminopeptidase activity"/>
    <property type="evidence" value="ECO:0007669"/>
    <property type="project" value="UniProtKB-KW"/>
</dbReference>
<evidence type="ECO:0000256" key="3">
    <source>
        <dbReference type="ARBA" id="ARBA00022438"/>
    </source>
</evidence>
<evidence type="ECO:0000256" key="5">
    <source>
        <dbReference type="ARBA" id="ARBA00022723"/>
    </source>
</evidence>
<protein>
    <recommendedName>
        <fullName evidence="10">M18 family aminopeptidase</fullName>
        <ecNumber evidence="10">3.4.11.-</ecNumber>
    </recommendedName>
</protein>
<dbReference type="Gene3D" id="2.30.250.10">
    <property type="entry name" value="Aminopeptidase i, Domain 2"/>
    <property type="match status" value="1"/>
</dbReference>
<evidence type="ECO:0000256" key="2">
    <source>
        <dbReference type="ARBA" id="ARBA00008290"/>
    </source>
</evidence>
<keyword evidence="3 9" id="KW-0031">Aminopeptidase</keyword>
<dbReference type="PANTHER" id="PTHR28570:SF3">
    <property type="entry name" value="ASPARTYL AMINOPEPTIDASE"/>
    <property type="match status" value="1"/>
</dbReference>
<evidence type="ECO:0000256" key="10">
    <source>
        <dbReference type="RuleBase" id="RU004387"/>
    </source>
</evidence>
<dbReference type="SUPFAM" id="SSF101821">
    <property type="entry name" value="Aminopeptidase/glucanase lid domain"/>
    <property type="match status" value="1"/>
</dbReference>
<dbReference type="NCBIfam" id="NF002759">
    <property type="entry name" value="PRK02813.1"/>
    <property type="match status" value="1"/>
</dbReference>
<keyword evidence="6 9" id="KW-0378">Hydrolase</keyword>
<accession>A0ABP1C542</accession>
<comment type="similarity">
    <text evidence="2 9">Belongs to the peptidase M18 family.</text>
</comment>
<evidence type="ECO:0000313" key="11">
    <source>
        <dbReference type="EMBL" id="CAL1238837.1"/>
    </source>
</evidence>
<evidence type="ECO:0000256" key="7">
    <source>
        <dbReference type="ARBA" id="ARBA00022833"/>
    </source>
</evidence>
<dbReference type="PANTHER" id="PTHR28570">
    <property type="entry name" value="ASPARTYL AMINOPEPTIDASE"/>
    <property type="match status" value="1"/>
</dbReference>
<dbReference type="SUPFAM" id="SSF53187">
    <property type="entry name" value="Zn-dependent exopeptidases"/>
    <property type="match status" value="1"/>
</dbReference>
<name>A0ABP1C542_9GAMM</name>
<proteinExistence type="inferred from homology"/>
<dbReference type="PRINTS" id="PR00932">
    <property type="entry name" value="AMINO1PTASE"/>
</dbReference>
<evidence type="ECO:0000256" key="9">
    <source>
        <dbReference type="RuleBase" id="RU004386"/>
    </source>
</evidence>
<dbReference type="Pfam" id="PF02127">
    <property type="entry name" value="Peptidase_M18"/>
    <property type="match status" value="1"/>
</dbReference>
<dbReference type="EMBL" id="OZ026884">
    <property type="protein sequence ID" value="CAL1238837.1"/>
    <property type="molecule type" value="Genomic_DNA"/>
</dbReference>
<keyword evidence="7 9" id="KW-0862">Zinc</keyword>
<dbReference type="InterPro" id="IPR001948">
    <property type="entry name" value="Peptidase_M18"/>
</dbReference>
<dbReference type="RefSeq" id="WP_348758449.1">
    <property type="nucleotide sequence ID" value="NZ_OZ026884.1"/>
</dbReference>
<evidence type="ECO:0000256" key="8">
    <source>
        <dbReference type="ARBA" id="ARBA00023049"/>
    </source>
</evidence>
<dbReference type="EC" id="3.4.11.-" evidence="10"/>
<gene>
    <name evidence="11" type="primary">apeB</name>
    <name evidence="11" type="ORF">MECH1_V1_0049</name>
</gene>
<organism evidence="11 12">
    <name type="scientific">Candidatus Methylocalor cossyra</name>
    <dbReference type="NCBI Taxonomy" id="3108543"/>
    <lineage>
        <taxon>Bacteria</taxon>
        <taxon>Pseudomonadati</taxon>
        <taxon>Pseudomonadota</taxon>
        <taxon>Gammaproteobacteria</taxon>
        <taxon>Methylococcales</taxon>
        <taxon>Methylococcaceae</taxon>
        <taxon>Candidatus Methylocalor</taxon>
    </lineage>
</organism>
<sequence length="437" mass="47351">MDIALEIRHHAQDLLDFIDASPSPWHAVESMERRLQARGFVRLDEGEPWKLQAQGRYYTIRGGSSLIAFRLGDRPEEAGFRIVGAHTDSPGLRLKPHAPHAAETLLRLGVEIYGAPILATFADRDLSLAGRVCVRGATSVEARLIRFEQPLVRLPNLAIHMNRAVNEEGLKFNKQTELPLLLCASEASQEPGDRFLKLLAQRLEVSDTAILSFELGVYDTQPGAFWGPDGEFLADGQLDNLSSCHAALSALLAVEGGAPTAVGAFFDHEEIGSESHRGAAGSFLADVLERIAAGSDLPGDDYKRALARSFLISADTAHAHHPNFPNAYEPLHALKVNGGPAIKSNVNQRYATDGLSEARFMRLCEQAGVPFQRYAHRSDLACGSTIGPLVSARLGVAAVDCGCPLWAMHSLRESAGTLDQAWLAAVLTAFFREPALP</sequence>
<evidence type="ECO:0000256" key="6">
    <source>
        <dbReference type="ARBA" id="ARBA00022801"/>
    </source>
</evidence>
<keyword evidence="8 9" id="KW-0482">Metalloprotease</keyword>
<reference evidence="11 12" key="1">
    <citation type="submission" date="2024-04" db="EMBL/GenBank/DDBJ databases">
        <authorList>
            <person name="Cremers G."/>
        </authorList>
    </citation>
    <scope>NUCLEOTIDE SEQUENCE [LARGE SCALE GENOMIC DNA]</scope>
    <source>
        <strain evidence="11">MeCH1-AG</strain>
    </source>
</reference>
<evidence type="ECO:0000313" key="12">
    <source>
        <dbReference type="Proteomes" id="UP001497493"/>
    </source>
</evidence>
<dbReference type="Gene3D" id="3.40.630.10">
    <property type="entry name" value="Zn peptidases"/>
    <property type="match status" value="1"/>
</dbReference>
<dbReference type="Proteomes" id="UP001497493">
    <property type="component" value="Chromosome"/>
</dbReference>
<dbReference type="InterPro" id="IPR023358">
    <property type="entry name" value="Peptidase_M18_dom2"/>
</dbReference>
<keyword evidence="12" id="KW-1185">Reference proteome</keyword>
<keyword evidence="5 9" id="KW-0479">Metal-binding</keyword>